<evidence type="ECO:0000313" key="3">
    <source>
        <dbReference type="EMBL" id="KAK0604246.1"/>
    </source>
</evidence>
<protein>
    <submittedName>
        <fullName evidence="3">Uncharacterized protein</fullName>
    </submittedName>
</protein>
<comment type="similarity">
    <text evidence="1">Belongs to the peptidase S8 family.</text>
</comment>
<proteinExistence type="inferred from homology"/>
<gene>
    <name evidence="3" type="ORF">LWI29_013705</name>
</gene>
<dbReference type="PANTHER" id="PTHR10795">
    <property type="entry name" value="PROPROTEIN CONVERTASE SUBTILISIN/KEXIN"/>
    <property type="match status" value="1"/>
</dbReference>
<sequence>MTSQRKLVLDQARSSPLAVGSGLFSDLKSIFKATDLDKITLVAEMEGVISVFEGRTLKLHTTRSWDFLGLTLNGIDEDHDQLTPLQLAYGNDIIVGVLDTGL</sequence>
<keyword evidence="4" id="KW-1185">Reference proteome</keyword>
<comment type="caution">
    <text evidence="3">The sequence shown here is derived from an EMBL/GenBank/DDBJ whole genome shotgun (WGS) entry which is preliminary data.</text>
</comment>
<evidence type="ECO:0000256" key="2">
    <source>
        <dbReference type="ARBA" id="ARBA00022729"/>
    </source>
</evidence>
<evidence type="ECO:0000256" key="1">
    <source>
        <dbReference type="ARBA" id="ARBA00011073"/>
    </source>
</evidence>
<reference evidence="3" key="1">
    <citation type="journal article" date="2022" name="Plant J.">
        <title>Strategies of tolerance reflected in two North American maple genomes.</title>
        <authorList>
            <person name="McEvoy S.L."/>
            <person name="Sezen U.U."/>
            <person name="Trouern-Trend A."/>
            <person name="McMahon S.M."/>
            <person name="Schaberg P.G."/>
            <person name="Yang J."/>
            <person name="Wegrzyn J.L."/>
            <person name="Swenson N.G."/>
        </authorList>
    </citation>
    <scope>NUCLEOTIDE SEQUENCE</scope>
    <source>
        <strain evidence="3">NS2018</strain>
    </source>
</reference>
<organism evidence="3 4">
    <name type="scientific">Acer saccharum</name>
    <name type="common">Sugar maple</name>
    <dbReference type="NCBI Taxonomy" id="4024"/>
    <lineage>
        <taxon>Eukaryota</taxon>
        <taxon>Viridiplantae</taxon>
        <taxon>Streptophyta</taxon>
        <taxon>Embryophyta</taxon>
        <taxon>Tracheophyta</taxon>
        <taxon>Spermatophyta</taxon>
        <taxon>Magnoliopsida</taxon>
        <taxon>eudicotyledons</taxon>
        <taxon>Gunneridae</taxon>
        <taxon>Pentapetalae</taxon>
        <taxon>rosids</taxon>
        <taxon>malvids</taxon>
        <taxon>Sapindales</taxon>
        <taxon>Sapindaceae</taxon>
        <taxon>Hippocastanoideae</taxon>
        <taxon>Acereae</taxon>
        <taxon>Acer</taxon>
    </lineage>
</organism>
<accession>A0AA39ST02</accession>
<dbReference type="AlphaFoldDB" id="A0AA39ST02"/>
<name>A0AA39ST02_ACESA</name>
<evidence type="ECO:0000313" key="4">
    <source>
        <dbReference type="Proteomes" id="UP001168877"/>
    </source>
</evidence>
<keyword evidence="2" id="KW-0732">Signal</keyword>
<reference evidence="3" key="2">
    <citation type="submission" date="2023-06" db="EMBL/GenBank/DDBJ databases">
        <authorList>
            <person name="Swenson N.G."/>
            <person name="Wegrzyn J.L."/>
            <person name="Mcevoy S.L."/>
        </authorList>
    </citation>
    <scope>NUCLEOTIDE SEQUENCE</scope>
    <source>
        <strain evidence="3">NS2018</strain>
        <tissue evidence="3">Leaf</tissue>
    </source>
</reference>
<dbReference type="Proteomes" id="UP001168877">
    <property type="component" value="Unassembled WGS sequence"/>
</dbReference>
<dbReference type="InterPro" id="IPR045051">
    <property type="entry name" value="SBT"/>
</dbReference>
<dbReference type="EMBL" id="JAUESC010000002">
    <property type="protein sequence ID" value="KAK0604246.1"/>
    <property type="molecule type" value="Genomic_DNA"/>
</dbReference>